<sequence length="493" mass="54191">MSIADRPLIFLRHDSSEALNSFKTTFGHDFQIAAFQSDEAAAEALANLDIRPAALFVLVDNPSARTEFPLLAKARVSHPDLLKILLGDSIPLSLLVNLLDLGQVDRCFEQPVNPDLIRSHVLRAALAVQKMSGVAVQVAPSGADEVPAVLIVDDESAATKYLARQLEHMQDEFQVLCADHAEAALELMREQGDRIAVIMTDQRMPGMHGKELLDELRQSHPCTVRILTSAYGEVAVAMDAVNEGEIFRYQKKPWRAVDCLSLFREALARRRQLLSELNQTRSALDHQLEALYKTRTIQLLALEPLINEAAGLPVLASFLQALQTIKPLPANASHLRASLETDLEHTLIEQFCDLARHRLTQLMRMPGGTLSAATLQTDLQTIADAGDDIGEPQSVSACLAQALTTLLTASGQHWQHIVFSRPETGVEVAHVSLHMYTHLLAPLSRVSRPLLEQQVAFLLLHVASARLGCELKINGGQQLYTLTLSLPDTAETD</sequence>
<dbReference type="InterPro" id="IPR011006">
    <property type="entry name" value="CheY-like_superfamily"/>
</dbReference>
<reference evidence="5" key="1">
    <citation type="journal article" date="2019" name="Int. J. Syst. Evol. Microbiol.">
        <title>The Global Catalogue of Microorganisms (GCM) 10K type strain sequencing project: providing services to taxonomists for standard genome sequencing and annotation.</title>
        <authorList>
            <consortium name="The Broad Institute Genomics Platform"/>
            <consortium name="The Broad Institute Genome Sequencing Center for Infectious Disease"/>
            <person name="Wu L."/>
            <person name="Ma J."/>
        </authorList>
    </citation>
    <scope>NUCLEOTIDE SEQUENCE [LARGE SCALE GENOMIC DNA]</scope>
    <source>
        <strain evidence="5">JCM 17555</strain>
    </source>
</reference>
<dbReference type="Gene3D" id="3.40.50.2300">
    <property type="match status" value="1"/>
</dbReference>
<dbReference type="SUPFAM" id="SSF52172">
    <property type="entry name" value="CheY-like"/>
    <property type="match status" value="1"/>
</dbReference>
<keyword evidence="1 2" id="KW-0597">Phosphoprotein</keyword>
<dbReference type="CDD" id="cd17569">
    <property type="entry name" value="REC_HupR-like"/>
    <property type="match status" value="1"/>
</dbReference>
<evidence type="ECO:0000256" key="1">
    <source>
        <dbReference type="ARBA" id="ARBA00022553"/>
    </source>
</evidence>
<comment type="caution">
    <text evidence="4">The sequence shown here is derived from an EMBL/GenBank/DDBJ whole genome shotgun (WGS) entry which is preliminary data.</text>
</comment>
<accession>A0ABP7NJA9</accession>
<evidence type="ECO:0000313" key="4">
    <source>
        <dbReference type="EMBL" id="GAA3946059.1"/>
    </source>
</evidence>
<feature type="domain" description="Response regulatory" evidence="3">
    <location>
        <begin position="148"/>
        <end position="267"/>
    </location>
</feature>
<evidence type="ECO:0000256" key="2">
    <source>
        <dbReference type="PROSITE-ProRule" id="PRU00169"/>
    </source>
</evidence>
<dbReference type="RefSeq" id="WP_344802282.1">
    <property type="nucleotide sequence ID" value="NZ_BAABBO010000001.1"/>
</dbReference>
<keyword evidence="5" id="KW-1185">Reference proteome</keyword>
<dbReference type="Pfam" id="PF00072">
    <property type="entry name" value="Response_reg"/>
    <property type="match status" value="1"/>
</dbReference>
<dbReference type="SMART" id="SM00448">
    <property type="entry name" value="REC"/>
    <property type="match status" value="1"/>
</dbReference>
<evidence type="ECO:0000313" key="5">
    <source>
        <dbReference type="Proteomes" id="UP001501337"/>
    </source>
</evidence>
<dbReference type="InterPro" id="IPR050595">
    <property type="entry name" value="Bact_response_regulator"/>
</dbReference>
<gene>
    <name evidence="4" type="ORF">GCM10022278_01530</name>
</gene>
<dbReference type="EMBL" id="BAABBO010000001">
    <property type="protein sequence ID" value="GAA3946059.1"/>
    <property type="molecule type" value="Genomic_DNA"/>
</dbReference>
<organism evidence="4 5">
    <name type="scientific">Allohahella marinimesophila</name>
    <dbReference type="NCBI Taxonomy" id="1054972"/>
    <lineage>
        <taxon>Bacteria</taxon>
        <taxon>Pseudomonadati</taxon>
        <taxon>Pseudomonadota</taxon>
        <taxon>Gammaproteobacteria</taxon>
        <taxon>Oceanospirillales</taxon>
        <taxon>Hahellaceae</taxon>
        <taxon>Allohahella</taxon>
    </lineage>
</organism>
<dbReference type="Proteomes" id="UP001501337">
    <property type="component" value="Unassembled WGS sequence"/>
</dbReference>
<dbReference type="PROSITE" id="PS50110">
    <property type="entry name" value="RESPONSE_REGULATORY"/>
    <property type="match status" value="1"/>
</dbReference>
<dbReference type="PANTHER" id="PTHR44591:SF19">
    <property type="entry name" value="TWO-COMPONENT RESPONSE REGULATOR-RELATED"/>
    <property type="match status" value="1"/>
</dbReference>
<dbReference type="PANTHER" id="PTHR44591">
    <property type="entry name" value="STRESS RESPONSE REGULATOR PROTEIN 1"/>
    <property type="match status" value="1"/>
</dbReference>
<evidence type="ECO:0000259" key="3">
    <source>
        <dbReference type="PROSITE" id="PS50110"/>
    </source>
</evidence>
<feature type="modified residue" description="4-aspartylphosphate" evidence="2">
    <location>
        <position position="201"/>
    </location>
</feature>
<name>A0ABP7NJA9_9GAMM</name>
<proteinExistence type="predicted"/>
<dbReference type="InterPro" id="IPR001789">
    <property type="entry name" value="Sig_transdc_resp-reg_receiver"/>
</dbReference>
<protein>
    <recommendedName>
        <fullName evidence="3">Response regulatory domain-containing protein</fullName>
    </recommendedName>
</protein>